<dbReference type="InterPro" id="IPR004045">
    <property type="entry name" value="Glutathione_S-Trfase_N"/>
</dbReference>
<sequence>MAGVLGSCPSPLFRPLQRRRSPRQCFMVSAELSESAAPSPSSVVVEGEGGSSSSSATFPSSPPPSFSPAAGFKPPQPKPFSVRSDKFLDILGASLALPFRLGTGAFVQGYSASLVSKDQIPPNEYALSIAGFKLKETSRLGPRPEKPIEIYEFESCPFCRKVREIVSILDLDILFYPCPKNGPNFRPKVLQMGGKQQFPYMVDPNTGVSMYESDDIIKYLVTKYGDGTVPLMLSLGLITTLTEGFAMIGRMGKGSSYSPSRLPPMPLELWAYEPSPFCKIVREVLVEFELPHLLHSSARGSPKRQQLLDKVGHCQVPCLDDPNTGVKMFESAYIIEYLRETYALEK</sequence>
<dbReference type="SFLD" id="SFLDG01202">
    <property type="entry name" value="SUF2.2"/>
    <property type="match status" value="1"/>
</dbReference>
<keyword evidence="4" id="KW-1185">Reference proteome</keyword>
<evidence type="ECO:0000313" key="4">
    <source>
        <dbReference type="Proteomes" id="UP000829196"/>
    </source>
</evidence>
<dbReference type="GO" id="GO:0009507">
    <property type="term" value="C:chloroplast"/>
    <property type="evidence" value="ECO:0007669"/>
    <property type="project" value="TreeGrafter"/>
</dbReference>
<dbReference type="OrthoDB" id="422574at2759"/>
<feature type="region of interest" description="Disordered" evidence="1">
    <location>
        <begin position="33"/>
        <end position="76"/>
    </location>
</feature>
<evidence type="ECO:0000256" key="1">
    <source>
        <dbReference type="SAM" id="MobiDB-lite"/>
    </source>
</evidence>
<protein>
    <recommendedName>
        <fullName evidence="2">GST N-terminal domain-containing protein</fullName>
    </recommendedName>
</protein>
<accession>A0A8T3CC77</accession>
<dbReference type="InterPro" id="IPR011767">
    <property type="entry name" value="GLR_AS"/>
</dbReference>
<dbReference type="InterPro" id="IPR036249">
    <property type="entry name" value="Thioredoxin-like_sf"/>
</dbReference>
<name>A0A8T3CC77_DENNO</name>
<dbReference type="EMBL" id="JAGYWB010000001">
    <property type="protein sequence ID" value="KAI0531125.1"/>
    <property type="molecule type" value="Genomic_DNA"/>
</dbReference>
<dbReference type="Pfam" id="PF13417">
    <property type="entry name" value="GST_N_3"/>
    <property type="match status" value="2"/>
</dbReference>
<dbReference type="SFLD" id="SFLDS00019">
    <property type="entry name" value="Glutathione_Transferase_(cytos"/>
    <property type="match status" value="1"/>
</dbReference>
<dbReference type="AlphaFoldDB" id="A0A8T3CC77"/>
<dbReference type="PROSITE" id="PS00195">
    <property type="entry name" value="GLUTAREDOXIN_1"/>
    <property type="match status" value="1"/>
</dbReference>
<dbReference type="Proteomes" id="UP000829196">
    <property type="component" value="Unassembled WGS sequence"/>
</dbReference>
<feature type="compositionally biased region" description="Low complexity" evidence="1">
    <location>
        <begin position="33"/>
        <end position="59"/>
    </location>
</feature>
<dbReference type="SUPFAM" id="SSF52833">
    <property type="entry name" value="Thioredoxin-like"/>
    <property type="match status" value="2"/>
</dbReference>
<dbReference type="InterPro" id="IPR040079">
    <property type="entry name" value="Glutathione_S-Trfase"/>
</dbReference>
<proteinExistence type="predicted"/>
<reference evidence="3" key="1">
    <citation type="journal article" date="2022" name="Front. Genet.">
        <title>Chromosome-Scale Assembly of the Dendrobium nobile Genome Provides Insights Into the Molecular Mechanism of the Biosynthesis of the Medicinal Active Ingredient of Dendrobium.</title>
        <authorList>
            <person name="Xu Q."/>
            <person name="Niu S.-C."/>
            <person name="Li K.-L."/>
            <person name="Zheng P.-J."/>
            <person name="Zhang X.-J."/>
            <person name="Jia Y."/>
            <person name="Liu Y."/>
            <person name="Niu Y.-X."/>
            <person name="Yu L.-H."/>
            <person name="Chen D.-F."/>
            <person name="Zhang G.-Q."/>
        </authorList>
    </citation>
    <scope>NUCLEOTIDE SEQUENCE</scope>
    <source>
        <tissue evidence="3">Leaf</tissue>
    </source>
</reference>
<dbReference type="FunFam" id="3.40.30.10:FF:000120">
    <property type="entry name" value="Thioredoxin family protein"/>
    <property type="match status" value="1"/>
</dbReference>
<feature type="domain" description="GST N-terminal" evidence="2">
    <location>
        <begin position="146"/>
        <end position="228"/>
    </location>
</feature>
<dbReference type="CDD" id="cd03041">
    <property type="entry name" value="GST_N_2GST_N"/>
    <property type="match status" value="1"/>
</dbReference>
<dbReference type="Gene3D" id="3.40.30.10">
    <property type="entry name" value="Glutaredoxin"/>
    <property type="match status" value="2"/>
</dbReference>
<gene>
    <name evidence="3" type="ORF">KFK09_000677</name>
</gene>
<dbReference type="PANTHER" id="PTHR45288">
    <property type="entry name" value="THIOREDOXIN FAMILY PROTEIN"/>
    <property type="match status" value="1"/>
</dbReference>
<evidence type="ECO:0000259" key="2">
    <source>
        <dbReference type="PROSITE" id="PS50404"/>
    </source>
</evidence>
<feature type="domain" description="GST N-terminal" evidence="2">
    <location>
        <begin position="265"/>
        <end position="346"/>
    </location>
</feature>
<dbReference type="PANTHER" id="PTHR45288:SF1">
    <property type="entry name" value="THIOREDOXIN FAMILY PROTEIN"/>
    <property type="match status" value="1"/>
</dbReference>
<dbReference type="PROSITE" id="PS51354">
    <property type="entry name" value="GLUTAREDOXIN_2"/>
    <property type="match status" value="1"/>
</dbReference>
<organism evidence="3 4">
    <name type="scientific">Dendrobium nobile</name>
    <name type="common">Orchid</name>
    <dbReference type="NCBI Taxonomy" id="94219"/>
    <lineage>
        <taxon>Eukaryota</taxon>
        <taxon>Viridiplantae</taxon>
        <taxon>Streptophyta</taxon>
        <taxon>Embryophyta</taxon>
        <taxon>Tracheophyta</taxon>
        <taxon>Spermatophyta</taxon>
        <taxon>Magnoliopsida</taxon>
        <taxon>Liliopsida</taxon>
        <taxon>Asparagales</taxon>
        <taxon>Orchidaceae</taxon>
        <taxon>Epidendroideae</taxon>
        <taxon>Malaxideae</taxon>
        <taxon>Dendrobiinae</taxon>
        <taxon>Dendrobium</taxon>
    </lineage>
</organism>
<dbReference type="PROSITE" id="PS50404">
    <property type="entry name" value="GST_NTER"/>
    <property type="match status" value="2"/>
</dbReference>
<evidence type="ECO:0000313" key="3">
    <source>
        <dbReference type="EMBL" id="KAI0531125.1"/>
    </source>
</evidence>
<dbReference type="SFLD" id="SFLDG01181">
    <property type="entry name" value="SUF2"/>
    <property type="match status" value="1"/>
</dbReference>
<dbReference type="SMR" id="A0A8T3CC77"/>
<comment type="caution">
    <text evidence="3">The sequence shown here is derived from an EMBL/GenBank/DDBJ whole genome shotgun (WGS) entry which is preliminary data.</text>
</comment>